<dbReference type="InterPro" id="IPR021127">
    <property type="entry name" value="CRISPR_associated_Cas2"/>
</dbReference>
<dbReference type="GO" id="GO:0051607">
    <property type="term" value="P:defense response to virus"/>
    <property type="evidence" value="ECO:0007669"/>
    <property type="project" value="UniProtKB-UniRule"/>
</dbReference>
<evidence type="ECO:0000256" key="8">
    <source>
        <dbReference type="ARBA" id="ARBA00023118"/>
    </source>
</evidence>
<organism evidence="10 11">
    <name type="scientific">Candidatus Roizmanbacteria bacterium CG10_big_fil_rev_8_21_14_0_10_39_6</name>
    <dbReference type="NCBI Taxonomy" id="1974853"/>
    <lineage>
        <taxon>Bacteria</taxon>
        <taxon>Candidatus Roizmaniibacteriota</taxon>
    </lineage>
</organism>
<dbReference type="SUPFAM" id="SSF143430">
    <property type="entry name" value="TTP0101/SSO1404-like"/>
    <property type="match status" value="1"/>
</dbReference>
<dbReference type="NCBIfam" id="TIGR01573">
    <property type="entry name" value="cas2"/>
    <property type="match status" value="1"/>
</dbReference>
<dbReference type="CDD" id="cd09725">
    <property type="entry name" value="Cas2_I_II_III"/>
    <property type="match status" value="1"/>
</dbReference>
<protein>
    <recommendedName>
        <fullName evidence="9">CRISPR-associated endoribonuclease Cas2</fullName>
        <ecNumber evidence="9">3.1.-.-</ecNumber>
    </recommendedName>
</protein>
<dbReference type="GO" id="GO:0046872">
    <property type="term" value="F:metal ion binding"/>
    <property type="evidence" value="ECO:0007669"/>
    <property type="project" value="UniProtKB-UniRule"/>
</dbReference>
<accession>A0A2M8KRQ0</accession>
<comment type="caution">
    <text evidence="10">The sequence shown here is derived from an EMBL/GenBank/DDBJ whole genome shotgun (WGS) entry which is preliminary data.</text>
</comment>
<dbReference type="HAMAP" id="MF_01471">
    <property type="entry name" value="Cas2"/>
    <property type="match status" value="1"/>
</dbReference>
<keyword evidence="5 9" id="KW-0255">Endonuclease</keyword>
<comment type="subunit">
    <text evidence="9">Homodimer, forms a heterotetramer with a Cas1 homodimer.</text>
</comment>
<evidence type="ECO:0000256" key="5">
    <source>
        <dbReference type="ARBA" id="ARBA00022759"/>
    </source>
</evidence>
<evidence type="ECO:0000256" key="2">
    <source>
        <dbReference type="ARBA" id="ARBA00009959"/>
    </source>
</evidence>
<evidence type="ECO:0000256" key="1">
    <source>
        <dbReference type="ARBA" id="ARBA00001946"/>
    </source>
</evidence>
<evidence type="ECO:0000256" key="3">
    <source>
        <dbReference type="ARBA" id="ARBA00022722"/>
    </source>
</evidence>
<dbReference type="AlphaFoldDB" id="A0A2M8KRQ0"/>
<keyword evidence="3 9" id="KW-0540">Nuclease</keyword>
<dbReference type="EC" id="3.1.-.-" evidence="9"/>
<gene>
    <name evidence="9 10" type="primary">cas2</name>
    <name evidence="10" type="ORF">COU88_04135</name>
</gene>
<dbReference type="GO" id="GO:0016787">
    <property type="term" value="F:hydrolase activity"/>
    <property type="evidence" value="ECO:0007669"/>
    <property type="project" value="UniProtKB-KW"/>
</dbReference>
<dbReference type="GO" id="GO:0043571">
    <property type="term" value="P:maintenance of CRISPR repeat elements"/>
    <property type="evidence" value="ECO:0007669"/>
    <property type="project" value="UniProtKB-UniRule"/>
</dbReference>
<keyword evidence="4 9" id="KW-0479">Metal-binding</keyword>
<comment type="function">
    <text evidence="9">CRISPR (clustered regularly interspaced short palindromic repeat), is an adaptive immune system that provides protection against mobile genetic elements (viruses, transposable elements and conjugative plasmids). CRISPR clusters contain sequences complementary to antecedent mobile elements and target invading nucleic acids. CRISPR clusters are transcribed and processed into CRISPR RNA (crRNA). Functions as a ssRNA-specific endoribonuclease. Involved in the integration of spacer DNA into the CRISPR cassette.</text>
</comment>
<evidence type="ECO:0000256" key="9">
    <source>
        <dbReference type="HAMAP-Rule" id="MF_01471"/>
    </source>
</evidence>
<evidence type="ECO:0000256" key="7">
    <source>
        <dbReference type="ARBA" id="ARBA00022842"/>
    </source>
</evidence>
<dbReference type="PANTHER" id="PTHR34405:SF3">
    <property type="entry name" value="CRISPR-ASSOCIATED ENDORIBONUCLEASE CAS2 3"/>
    <property type="match status" value="1"/>
</dbReference>
<dbReference type="PANTHER" id="PTHR34405">
    <property type="entry name" value="CRISPR-ASSOCIATED ENDORIBONUCLEASE CAS2"/>
    <property type="match status" value="1"/>
</dbReference>
<evidence type="ECO:0000313" key="11">
    <source>
        <dbReference type="Proteomes" id="UP000229554"/>
    </source>
</evidence>
<dbReference type="Pfam" id="PF09827">
    <property type="entry name" value="CRISPR_Cas2"/>
    <property type="match status" value="1"/>
</dbReference>
<keyword evidence="7 9" id="KW-0460">Magnesium</keyword>
<comment type="cofactor">
    <cofactor evidence="1 9">
        <name>Mg(2+)</name>
        <dbReference type="ChEBI" id="CHEBI:18420"/>
    </cofactor>
</comment>
<evidence type="ECO:0000256" key="6">
    <source>
        <dbReference type="ARBA" id="ARBA00022801"/>
    </source>
</evidence>
<keyword evidence="8 9" id="KW-0051">Antiviral defense</keyword>
<name>A0A2M8KRQ0_9BACT</name>
<dbReference type="GO" id="GO:0004521">
    <property type="term" value="F:RNA endonuclease activity"/>
    <property type="evidence" value="ECO:0007669"/>
    <property type="project" value="InterPro"/>
</dbReference>
<evidence type="ECO:0000313" key="10">
    <source>
        <dbReference type="EMBL" id="PJE62601.1"/>
    </source>
</evidence>
<dbReference type="EMBL" id="PFED01000165">
    <property type="protein sequence ID" value="PJE62601.1"/>
    <property type="molecule type" value="Genomic_DNA"/>
</dbReference>
<keyword evidence="6 9" id="KW-0378">Hydrolase</keyword>
<sequence length="93" mass="11136">MLIVSYDFTNDKIRTKFSKFLEKYGWRMQYSVFVIRNSQRVLRNILNEIDLRYKKSIKNTDSILIFSVCAGCERKIVRYGHATHTIEDVVYFT</sequence>
<dbReference type="Gene3D" id="3.30.70.240">
    <property type="match status" value="1"/>
</dbReference>
<reference evidence="11" key="1">
    <citation type="submission" date="2017-09" db="EMBL/GenBank/DDBJ databases">
        <title>Depth-based differentiation of microbial function through sediment-hosted aquifers and enrichment of novel symbionts in the deep terrestrial subsurface.</title>
        <authorList>
            <person name="Probst A.J."/>
            <person name="Ladd B."/>
            <person name="Jarett J.K."/>
            <person name="Geller-Mcgrath D.E."/>
            <person name="Sieber C.M.K."/>
            <person name="Emerson J.B."/>
            <person name="Anantharaman K."/>
            <person name="Thomas B.C."/>
            <person name="Malmstrom R."/>
            <person name="Stieglmeier M."/>
            <person name="Klingl A."/>
            <person name="Woyke T."/>
            <person name="Ryan C.M."/>
            <person name="Banfield J.F."/>
        </authorList>
    </citation>
    <scope>NUCLEOTIDE SEQUENCE [LARGE SCALE GENOMIC DNA]</scope>
</reference>
<comment type="similarity">
    <text evidence="2 9">Belongs to the CRISPR-associated endoribonuclease Cas2 protein family.</text>
</comment>
<dbReference type="Proteomes" id="UP000229554">
    <property type="component" value="Unassembled WGS sequence"/>
</dbReference>
<feature type="binding site" evidence="9">
    <location>
        <position position="7"/>
    </location>
    <ligand>
        <name>Mg(2+)</name>
        <dbReference type="ChEBI" id="CHEBI:18420"/>
        <note>catalytic</note>
    </ligand>
</feature>
<proteinExistence type="inferred from homology"/>
<dbReference type="InterPro" id="IPR019199">
    <property type="entry name" value="Virulence_VapD/CRISPR_Cas2"/>
</dbReference>
<evidence type="ECO:0000256" key="4">
    <source>
        <dbReference type="ARBA" id="ARBA00022723"/>
    </source>
</evidence>